<reference evidence="1" key="1">
    <citation type="journal article" date="2014" name="Front. Microbiol.">
        <title>High frequency of phylogenetically diverse reductive dehalogenase-homologous genes in deep subseafloor sedimentary metagenomes.</title>
        <authorList>
            <person name="Kawai M."/>
            <person name="Futagami T."/>
            <person name="Toyoda A."/>
            <person name="Takaki Y."/>
            <person name="Nishi S."/>
            <person name="Hori S."/>
            <person name="Arai W."/>
            <person name="Tsubouchi T."/>
            <person name="Morono Y."/>
            <person name="Uchiyama I."/>
            <person name="Ito T."/>
            <person name="Fujiyama A."/>
            <person name="Inagaki F."/>
            <person name="Takami H."/>
        </authorList>
    </citation>
    <scope>NUCLEOTIDE SEQUENCE</scope>
    <source>
        <strain evidence="1">Expedition CK06-06</strain>
    </source>
</reference>
<gene>
    <name evidence="1" type="ORF">S01H4_07810</name>
</gene>
<proteinExistence type="predicted"/>
<evidence type="ECO:0000313" key="1">
    <source>
        <dbReference type="EMBL" id="GAG64689.1"/>
    </source>
</evidence>
<dbReference type="EMBL" id="BART01002597">
    <property type="protein sequence ID" value="GAG64689.1"/>
    <property type="molecule type" value="Genomic_DNA"/>
</dbReference>
<protein>
    <submittedName>
        <fullName evidence="1">Uncharacterized protein</fullName>
    </submittedName>
</protein>
<sequence length="36" mass="4428">CQLYFIYGVIHFLNLKYESLSVDVFYDFLKFRSPFD</sequence>
<organism evidence="1">
    <name type="scientific">marine sediment metagenome</name>
    <dbReference type="NCBI Taxonomy" id="412755"/>
    <lineage>
        <taxon>unclassified sequences</taxon>
        <taxon>metagenomes</taxon>
        <taxon>ecological metagenomes</taxon>
    </lineage>
</organism>
<comment type="caution">
    <text evidence="1">The sequence shown here is derived from an EMBL/GenBank/DDBJ whole genome shotgun (WGS) entry which is preliminary data.</text>
</comment>
<feature type="non-terminal residue" evidence="1">
    <location>
        <position position="1"/>
    </location>
</feature>
<name>X0Z6F8_9ZZZZ</name>
<accession>X0Z6F8</accession>
<dbReference type="AlphaFoldDB" id="X0Z6F8"/>